<keyword evidence="1" id="KW-1133">Transmembrane helix</keyword>
<accession>A0ABX2G1A3</accession>
<evidence type="ECO:0008006" key="4">
    <source>
        <dbReference type="Google" id="ProtNLM"/>
    </source>
</evidence>
<dbReference type="Proteomes" id="UP001516061">
    <property type="component" value="Unassembled WGS sequence"/>
</dbReference>
<protein>
    <recommendedName>
        <fullName evidence="4">Transmembrane protein</fullName>
    </recommendedName>
</protein>
<sequence length="111" mass="11894">MTAADPLDPDGSPVRDGEVAVQPPISELPLRISAVLWPSFLMAGVIEMLVFSLVDPADLHWLGGAAVEASAQTVYSVAFLVFWGVIALASALTELVLVEPDTLNRPYRNHP</sequence>
<keyword evidence="1" id="KW-0812">Transmembrane</keyword>
<feature type="transmembrane region" description="Helical" evidence="1">
    <location>
        <begin position="74"/>
        <end position="98"/>
    </location>
</feature>
<feature type="transmembrane region" description="Helical" evidence="1">
    <location>
        <begin position="34"/>
        <end position="54"/>
    </location>
</feature>
<proteinExistence type="predicted"/>
<comment type="caution">
    <text evidence="2">The sequence shown here is derived from an EMBL/GenBank/DDBJ whole genome shotgun (WGS) entry which is preliminary data.</text>
</comment>
<evidence type="ECO:0000313" key="3">
    <source>
        <dbReference type="Proteomes" id="UP001516061"/>
    </source>
</evidence>
<organism evidence="2 3">
    <name type="scientific">Sphaerotilus uruguayifluvii</name>
    <dbReference type="NCBI Taxonomy" id="2735897"/>
    <lineage>
        <taxon>Bacteria</taxon>
        <taxon>Pseudomonadati</taxon>
        <taxon>Pseudomonadota</taxon>
        <taxon>Betaproteobacteria</taxon>
        <taxon>Burkholderiales</taxon>
        <taxon>Sphaerotilaceae</taxon>
        <taxon>Sphaerotilus</taxon>
    </lineage>
</organism>
<name>A0ABX2G1A3_9BURK</name>
<evidence type="ECO:0000313" key="2">
    <source>
        <dbReference type="EMBL" id="NRT55551.1"/>
    </source>
</evidence>
<keyword evidence="3" id="KW-1185">Reference proteome</keyword>
<gene>
    <name evidence="2" type="ORF">HNQ01_001263</name>
</gene>
<evidence type="ECO:0000256" key="1">
    <source>
        <dbReference type="SAM" id="Phobius"/>
    </source>
</evidence>
<reference evidence="2 3" key="1">
    <citation type="submission" date="2020-05" db="EMBL/GenBank/DDBJ databases">
        <title>Genomic Encyclopedia of Type Strains, Phase IV (KMG-V): Genome sequencing to study the core and pangenomes of soil and plant-associated prokaryotes.</title>
        <authorList>
            <person name="Whitman W."/>
        </authorList>
    </citation>
    <scope>NUCLEOTIDE SEQUENCE [LARGE SCALE GENOMIC DNA]</scope>
    <source>
        <strain evidence="2 3">C29</strain>
    </source>
</reference>
<dbReference type="RefSeq" id="WP_353621643.1">
    <property type="nucleotide sequence ID" value="NZ_JABSNM010000004.1"/>
</dbReference>
<dbReference type="EMBL" id="JABSNM010000004">
    <property type="protein sequence ID" value="NRT55551.1"/>
    <property type="molecule type" value="Genomic_DNA"/>
</dbReference>
<keyword evidence="1" id="KW-0472">Membrane</keyword>